<dbReference type="Proteomes" id="UP000243425">
    <property type="component" value="Nucleomorph 2"/>
</dbReference>
<dbReference type="EMBL" id="DQ158857">
    <property type="protein sequence ID" value="ABA27255.1"/>
    <property type="molecule type" value="Genomic_DNA"/>
</dbReference>
<accession>Q3LWB1</accession>
<dbReference type="GeneID" id="5788546"/>
<proteinExistence type="predicted"/>
<keyword evidence="1" id="KW-0542">Nucleomorph</keyword>
<protein>
    <submittedName>
        <fullName evidence="1">Uncharacterized protein</fullName>
    </submittedName>
</protein>
<evidence type="ECO:0000313" key="1">
    <source>
        <dbReference type="EMBL" id="ABA27255.1"/>
    </source>
</evidence>
<name>Q3LWB1_BIGNA</name>
<sequence>MKRAMMLKKKFTKKDFNQKKNKGIDFKNYSRISKKNNYFNQLKDIIDWKKRHYFRNLSKIVTEQKHQILTENSFVNEYKNSLSKFLNISKKLRNTSVINVESSINFQLSLGSFYKNSKVLKNKLFRINNKYGYFYCKKSPFLNAKYQETTSQKYDSLNLKKHYLYNKKY</sequence>
<geneLocation type="nucleomorph" evidence="1"/>
<organism evidence="1 2">
    <name type="scientific">Bigelowiella natans</name>
    <name type="common">Pedinomonas minutissima</name>
    <name type="synonym">Chlorarachnion sp. (strain CCMP621)</name>
    <dbReference type="NCBI Taxonomy" id="227086"/>
    <lineage>
        <taxon>Eukaryota</taxon>
        <taxon>Sar</taxon>
        <taxon>Rhizaria</taxon>
        <taxon>Cercozoa</taxon>
        <taxon>Chlorarachniophyceae</taxon>
        <taxon>Bigelowiella</taxon>
    </lineage>
</organism>
<evidence type="ECO:0000313" key="2">
    <source>
        <dbReference type="Proteomes" id="UP000243425"/>
    </source>
</evidence>
<dbReference type="RefSeq" id="XP_001712867.1">
    <property type="nucleotide sequence ID" value="XM_001712815.1"/>
</dbReference>
<reference evidence="1 2" key="1">
    <citation type="journal article" date="2006" name="Proc. Natl. Acad. Sci. U.S.A.">
        <title>Complete nucleotide sequence of the chlorarachniophyte nucleomorph: nature's smallest nucleus.</title>
        <authorList>
            <person name="Gilson P.R."/>
            <person name="Su V."/>
            <person name="Slamovits C.H."/>
            <person name="Reith M.E."/>
            <person name="Keeling P.J."/>
            <person name="McFadden G.I."/>
        </authorList>
    </citation>
    <scope>NUCLEOTIDE SEQUENCE [LARGE SCALE GENOMIC DNA]</scope>
    <source>
        <strain evidence="2">CCMP621</strain>
    </source>
</reference>
<dbReference type="AlphaFoldDB" id="Q3LWB1"/>